<dbReference type="RefSeq" id="XP_004995922.1">
    <property type="nucleotide sequence ID" value="XM_004995865.1"/>
</dbReference>
<gene>
    <name evidence="2" type="ORF">PTSG_03347</name>
</gene>
<proteinExistence type="predicted"/>
<sequence length="72" mass="8027">MHGFHVLRLNVPVPGSIVHNDETKKSAIHSLYIKEHVLKKPVAELPAKRTLFVLNLPVSAEACGSHTLHRPF</sequence>
<dbReference type="OrthoDB" id="5390at2759"/>
<reference evidence="2" key="1">
    <citation type="submission" date="2009-08" db="EMBL/GenBank/DDBJ databases">
        <title>Annotation of Salpingoeca rosetta.</title>
        <authorList>
            <consortium name="The Broad Institute Genome Sequencing Platform"/>
            <person name="Russ C."/>
            <person name="Cuomo C."/>
            <person name="Burger G."/>
            <person name="Gray M.W."/>
            <person name="Holland P.W.H."/>
            <person name="King N."/>
            <person name="Lang F.B.F."/>
            <person name="Roger A.J."/>
            <person name="Ruiz-Trillo I."/>
            <person name="Young S.K."/>
            <person name="Zeng Q."/>
            <person name="Gargeya S."/>
            <person name="Alvarado L."/>
            <person name="Berlin A."/>
            <person name="Chapman S.B."/>
            <person name="Chen Z."/>
            <person name="Freedman E."/>
            <person name="Gellesch M."/>
            <person name="Goldberg J."/>
            <person name="Griggs A."/>
            <person name="Gujja S."/>
            <person name="Heilman E."/>
            <person name="Heiman D."/>
            <person name="Howarth C."/>
            <person name="Mehta T."/>
            <person name="Neiman D."/>
            <person name="Pearson M."/>
            <person name="Roberts A."/>
            <person name="Saif S."/>
            <person name="Shea T."/>
            <person name="Shenoy N."/>
            <person name="Sisk P."/>
            <person name="Stolte C."/>
            <person name="Sykes S."/>
            <person name="White J."/>
            <person name="Yandava C."/>
            <person name="Haas B."/>
            <person name="Nusbaum C."/>
            <person name="Birren B."/>
        </authorList>
    </citation>
    <scope>NUCLEOTIDE SEQUENCE [LARGE SCALE GENOMIC DNA]</scope>
    <source>
        <strain evidence="2">ATCC 50818</strain>
    </source>
</reference>
<dbReference type="GeneID" id="16076509"/>
<evidence type="ECO:0000259" key="1">
    <source>
        <dbReference type="Pfam" id="PF17799"/>
    </source>
</evidence>
<accession>F2U4X0</accession>
<protein>
    <recommendedName>
        <fullName evidence="1">Rrp7 RRM-like N-terminal domain-containing protein</fullName>
    </recommendedName>
</protein>
<dbReference type="InterPro" id="IPR040447">
    <property type="entry name" value="RRM_Rrp7"/>
</dbReference>
<feature type="domain" description="Rrp7 RRM-like N-terminal" evidence="1">
    <location>
        <begin position="1"/>
        <end position="61"/>
    </location>
</feature>
<dbReference type="EMBL" id="GL832961">
    <property type="protein sequence ID" value="EGD82686.1"/>
    <property type="molecule type" value="Genomic_DNA"/>
</dbReference>
<dbReference type="Pfam" id="PF17799">
    <property type="entry name" value="RRM_Rrp7"/>
    <property type="match status" value="1"/>
</dbReference>
<evidence type="ECO:0000313" key="3">
    <source>
        <dbReference type="Proteomes" id="UP000007799"/>
    </source>
</evidence>
<keyword evidence="3" id="KW-1185">Reference proteome</keyword>
<name>F2U4X0_SALR5</name>
<dbReference type="KEGG" id="sre:PTSG_03347"/>
<dbReference type="Proteomes" id="UP000007799">
    <property type="component" value="Unassembled WGS sequence"/>
</dbReference>
<dbReference type="AlphaFoldDB" id="F2U4X0"/>
<dbReference type="InParanoid" id="F2U4X0"/>
<evidence type="ECO:0000313" key="2">
    <source>
        <dbReference type="EMBL" id="EGD82686.1"/>
    </source>
</evidence>
<organism evidence="3">
    <name type="scientific">Salpingoeca rosetta (strain ATCC 50818 / BSB-021)</name>
    <dbReference type="NCBI Taxonomy" id="946362"/>
    <lineage>
        <taxon>Eukaryota</taxon>
        <taxon>Choanoflagellata</taxon>
        <taxon>Craspedida</taxon>
        <taxon>Salpingoecidae</taxon>
        <taxon>Salpingoeca</taxon>
    </lineage>
</organism>